<dbReference type="FunFam" id="2.10.25.160:FF:000004">
    <property type="entry name" value="Granulin precursor"/>
    <property type="match status" value="1"/>
</dbReference>
<dbReference type="GO" id="GO:0005764">
    <property type="term" value="C:lysosome"/>
    <property type="evidence" value="ECO:0007669"/>
    <property type="project" value="UniProtKB-SubCell"/>
</dbReference>
<evidence type="ECO:0000313" key="19">
    <source>
        <dbReference type="Ensembl" id="ENSSSCP00000055210.3"/>
    </source>
</evidence>
<comment type="function">
    <text evidence="12">Secreted protein that acts as a key regulator of lysosomal function and as a growth factor involved in inflammation, wound healing and cell proliferation. Regulates protein trafficking to lysosomes, and also the activity of lysosomal enzymes. Also facilitates the acidification of lysosomes, causing degradation of mature CTSD by CTSB. In addition, functions as a wound-related growth factor that acts directly on dermal fibroblasts and endothelial cells to promote division, migration and the formation of capillary-like tubule structures. Also promotes epithelial cell proliferation by blocking TNF-mediated neutrophil activation preventing release of oxidants and proteases. Moreover, modulates inflammation in neurons by preserving neurons survival, axonal outgrowth and neuronal integrity.</text>
</comment>
<feature type="disulfide bond" evidence="17">
    <location>
        <begin position="341"/>
        <end position="354"/>
    </location>
</feature>
<evidence type="ECO:0000256" key="10">
    <source>
        <dbReference type="ARBA" id="ARBA00023228"/>
    </source>
</evidence>
<dbReference type="Proteomes" id="UP000008227">
    <property type="component" value="Chromosome 12"/>
</dbReference>
<comment type="function">
    <text evidence="11">Inhibits epithelial cell proliferation and induces epithelial cells to secrete IL-8.</text>
</comment>
<evidence type="ECO:0000256" key="2">
    <source>
        <dbReference type="ARBA" id="ARBA00004613"/>
    </source>
</evidence>
<evidence type="ECO:0000256" key="3">
    <source>
        <dbReference type="ARBA" id="ARBA00010093"/>
    </source>
</evidence>
<dbReference type="GO" id="GO:0005125">
    <property type="term" value="F:cytokine activity"/>
    <property type="evidence" value="ECO:0007669"/>
    <property type="project" value="UniProtKB-KW"/>
</dbReference>
<dbReference type="InterPro" id="IPR000118">
    <property type="entry name" value="Granulin"/>
</dbReference>
<feature type="domain" description="Granulins" evidence="18">
    <location>
        <begin position="574"/>
        <end position="587"/>
    </location>
</feature>
<dbReference type="Pfam" id="PF00396">
    <property type="entry name" value="Granulin"/>
    <property type="match status" value="6"/>
</dbReference>
<feature type="domain" description="Granulins" evidence="18">
    <location>
        <begin position="231"/>
        <end position="244"/>
    </location>
</feature>
<dbReference type="InterPro" id="IPR039036">
    <property type="entry name" value="Granulin_fam"/>
</dbReference>
<dbReference type="GO" id="GO:0005615">
    <property type="term" value="C:extracellular space"/>
    <property type="evidence" value="ECO:0007669"/>
    <property type="project" value="UniProtKB-KW"/>
</dbReference>
<feature type="disulfide bond" evidence="17">
    <location>
        <begin position="323"/>
        <end position="340"/>
    </location>
</feature>
<feature type="domain" description="Granulins" evidence="18">
    <location>
        <begin position="165"/>
        <end position="178"/>
    </location>
</feature>
<keyword evidence="10" id="KW-0458">Lysosome</keyword>
<dbReference type="Bgee" id="ENSSSCG00000017355">
    <property type="expression patterns" value="Expressed in subcutaneous adipose tissue and 42 other cell types or tissues"/>
</dbReference>
<dbReference type="VGNC" id="VGNC:88706">
    <property type="gene designation" value="GRN"/>
</dbReference>
<evidence type="ECO:0000256" key="6">
    <source>
        <dbReference type="ARBA" id="ARBA00022729"/>
    </source>
</evidence>
<reference evidence="19" key="3">
    <citation type="submission" date="2025-08" db="UniProtKB">
        <authorList>
            <consortium name="Ensembl"/>
        </authorList>
    </citation>
    <scope>IDENTIFICATION</scope>
</reference>
<evidence type="ECO:0000259" key="18">
    <source>
        <dbReference type="PROSITE" id="PS00799"/>
    </source>
</evidence>
<dbReference type="FunFam" id="2.10.25.160:FF:000001">
    <property type="entry name" value="Granulin precursor"/>
    <property type="match status" value="1"/>
</dbReference>
<evidence type="ECO:0000256" key="9">
    <source>
        <dbReference type="ARBA" id="ARBA00023180"/>
    </source>
</evidence>
<feature type="disulfide bond" evidence="17">
    <location>
        <begin position="398"/>
        <end position="414"/>
    </location>
</feature>
<comment type="subcellular location">
    <subcellularLocation>
        <location evidence="1">Lysosome</location>
    </subcellularLocation>
    <subcellularLocation>
        <location evidence="2">Secreted</location>
    </subcellularLocation>
</comment>
<feature type="disulfide bond" evidence="17">
    <location>
        <begin position="423"/>
        <end position="436"/>
    </location>
</feature>
<evidence type="ECO:0000256" key="14">
    <source>
        <dbReference type="ARBA" id="ARBA00072161"/>
    </source>
</evidence>
<dbReference type="ExpressionAtlas" id="A0A287BGE8">
    <property type="expression patterns" value="baseline and differential"/>
</dbReference>
<dbReference type="SUPFAM" id="SSF57277">
    <property type="entry name" value="Granulin repeat"/>
    <property type="match status" value="5"/>
</dbReference>
<dbReference type="InterPro" id="IPR037277">
    <property type="entry name" value="Granulin_sf"/>
</dbReference>
<gene>
    <name evidence="19 21" type="primary">GRN</name>
</gene>
<dbReference type="PROSITE" id="PS00799">
    <property type="entry name" value="GRANULINS"/>
    <property type="match status" value="5"/>
</dbReference>
<evidence type="ECO:0000313" key="20">
    <source>
        <dbReference type="Proteomes" id="UP000008227"/>
    </source>
</evidence>
<evidence type="ECO:0000256" key="7">
    <source>
        <dbReference type="ARBA" id="ARBA00022737"/>
    </source>
</evidence>
<dbReference type="PANTHER" id="PTHR12274">
    <property type="entry name" value="GRANULIN"/>
    <property type="match status" value="1"/>
</dbReference>
<evidence type="ECO:0000256" key="4">
    <source>
        <dbReference type="ARBA" id="ARBA00022514"/>
    </source>
</evidence>
<dbReference type="Ensembl" id="ENSSSCT00000037733.3">
    <property type="protein sequence ID" value="ENSSSCP00000055210.3"/>
    <property type="gene ID" value="ENSSSCG00000017355.5"/>
</dbReference>
<evidence type="ECO:0000256" key="8">
    <source>
        <dbReference type="ARBA" id="ARBA00023157"/>
    </source>
</evidence>
<feature type="disulfide bond" evidence="17">
    <location>
        <begin position="311"/>
        <end position="322"/>
    </location>
</feature>
<evidence type="ECO:0000256" key="13">
    <source>
        <dbReference type="ARBA" id="ARBA00059698"/>
    </source>
</evidence>
<feature type="domain" description="Granulins" evidence="18">
    <location>
        <begin position="341"/>
        <end position="354"/>
    </location>
</feature>
<keyword evidence="6" id="KW-0732">Signal</keyword>
<keyword evidence="4" id="KW-0202">Cytokine</keyword>
<feature type="disulfide bond" evidence="17">
    <location>
        <begin position="430"/>
        <end position="442"/>
    </location>
</feature>
<feature type="disulfide bond" evidence="17">
    <location>
        <begin position="199"/>
        <end position="212"/>
    </location>
</feature>
<comment type="function">
    <text evidence="13">Stabilizes CTSD through interaction with CTSD leading to maintain its aspartic-type peptidase activity.</text>
</comment>
<evidence type="ECO:0000313" key="21">
    <source>
        <dbReference type="VGNC" id="VGNC:88706"/>
    </source>
</evidence>
<feature type="disulfide bond" evidence="17">
    <location>
        <begin position="206"/>
        <end position="222"/>
    </location>
</feature>
<protein>
    <recommendedName>
        <fullName evidence="14">Progranulin</fullName>
    </recommendedName>
    <alternativeName>
        <fullName evidence="15">Acrogranin</fullName>
    </alternativeName>
    <alternativeName>
        <fullName evidence="16">Proepithelin</fullName>
    </alternativeName>
</protein>
<organism evidence="19 20">
    <name type="scientific">Sus scrofa</name>
    <name type="common">Pig</name>
    <dbReference type="NCBI Taxonomy" id="9823"/>
    <lineage>
        <taxon>Eukaryota</taxon>
        <taxon>Metazoa</taxon>
        <taxon>Chordata</taxon>
        <taxon>Craniata</taxon>
        <taxon>Vertebrata</taxon>
        <taxon>Euteleostomi</taxon>
        <taxon>Mammalia</taxon>
        <taxon>Eutheria</taxon>
        <taxon>Laurasiatheria</taxon>
        <taxon>Artiodactyla</taxon>
        <taxon>Suina</taxon>
        <taxon>Suidae</taxon>
        <taxon>Sus</taxon>
    </lineage>
</organism>
<evidence type="ECO:0000256" key="1">
    <source>
        <dbReference type="ARBA" id="ARBA00004371"/>
    </source>
</evidence>
<dbReference type="GeneTree" id="ENSGT00470000042293"/>
<sequence>MCSGQHLCSRVYTRRKLNLRPHTFLPAWMGYSWGDSGSLGAGAWGWGSDWLQREGPSELKLVAKSLLLFCRWTMWTLVSWVALVTGLVAGTQCPDGQLCPVACCLDPGGASYSCCNPVPDKWPKALSQHLGVPCKTKAQCPPGHSCILTTNETSNCCPFPEAVSCRDGLHCCPQGFHCSADGWSCLRRPDTKPSDDILCPNSQFHCPNSSTCCTMLDGSWGCCPMPQASCCGDKVHCCPHGTSCDLAHSRCLTVTNTHPMAKIPSQETIKTGEEVGEVSSGSWPGTSSPSPWRPLTLFFSFSRPVPRCAQCHQVSCPDDYTCCRLQSGKWGCCPFVQAVCCNDHVHCCPTGYQCNIEKGTCDLETQWVPWKEKIPASLSRPDLLAMERDVPCDNVSSCPSSSTCCPVTPGEWGCCPAPEAVCCSDHQYCCPKGHTCVGKGHCKRKKDMVTGLNKMPTRRASASQPGNTTGCDQHTSCPVGQTCCPSLSKGWACCQLPHAVCCEDRQHCCPAGYTCNVKARTCEKEEDSALPATHLARVGDVACGERRFCHNNYTCCRDSLGGWACCPYRQGICCADGRHCCPAGFRCGARGTKCLHKEALRWDAPLRDPAPRQLL</sequence>
<proteinExistence type="inferred from homology"/>
<evidence type="ECO:0000256" key="5">
    <source>
        <dbReference type="ARBA" id="ARBA00022525"/>
    </source>
</evidence>
<name>A0A287BGE8_PIG</name>
<feature type="disulfide bond" evidence="17">
    <location>
        <begin position="316"/>
        <end position="332"/>
    </location>
</feature>
<accession>A0A287BGE8</accession>
<feature type="disulfide bond" evidence="17">
    <location>
        <begin position="348"/>
        <end position="361"/>
    </location>
</feature>
<evidence type="ECO:0000256" key="17">
    <source>
        <dbReference type="PIRSR" id="PIRSR639036-50"/>
    </source>
</evidence>
<feature type="domain" description="Granulins" evidence="18">
    <location>
        <begin position="502"/>
        <end position="515"/>
    </location>
</feature>
<dbReference type="Gene3D" id="2.10.25.160">
    <property type="entry name" value="Granulin"/>
    <property type="match status" value="6"/>
</dbReference>
<evidence type="ECO:0000256" key="15">
    <source>
        <dbReference type="ARBA" id="ARBA00081408"/>
    </source>
</evidence>
<reference evidence="20" key="1">
    <citation type="submission" date="2009-11" db="EMBL/GenBank/DDBJ databases">
        <authorList>
            <consortium name="Porcine genome sequencing project"/>
        </authorList>
    </citation>
    <scope>NUCLEOTIDE SEQUENCE [LARGE SCALE GENOMIC DNA]</scope>
    <source>
        <strain evidence="20">Duroc</strain>
    </source>
</reference>
<keyword evidence="7" id="KW-0677">Repeat</keyword>
<reference evidence="19" key="2">
    <citation type="journal article" date="2020" name="Gigascience">
        <title>An improved pig reference genome sequence to enable pig genetics and genomics research.</title>
        <authorList>
            <person name="Warr A."/>
            <person name="Affara N."/>
            <person name="Aken B."/>
            <person name="Beiki H."/>
            <person name="Bickhart D.M."/>
            <person name="Billis K."/>
            <person name="Chow W."/>
            <person name="Eory L."/>
            <person name="Finlayson H.A."/>
            <person name="Flicek P."/>
            <person name="Giron C.G."/>
            <person name="Griffin D.K."/>
            <person name="Hall R."/>
            <person name="Hannum G."/>
            <person name="Hourlier T."/>
            <person name="Howe K."/>
            <person name="Hume D.A."/>
            <person name="Izuogu O."/>
            <person name="Kim K."/>
            <person name="Koren S."/>
            <person name="Liu H."/>
            <person name="Manchanda N."/>
            <person name="Martin F.J."/>
            <person name="Nonneman D.J."/>
            <person name="O'Connor R.E."/>
            <person name="Phillippy A.M."/>
            <person name="Rohrer G.A."/>
            <person name="Rosen B.D."/>
            <person name="Rund L.A."/>
            <person name="Sargent C.A."/>
            <person name="Schook L.B."/>
            <person name="Schroeder S.G."/>
            <person name="Schwartz A.S."/>
            <person name="Skinner B.M."/>
            <person name="Talbot R."/>
            <person name="Tseng E."/>
            <person name="Tuggle C.K."/>
            <person name="Watson M."/>
            <person name="Smith T.P.L."/>
            <person name="Archibald A.L."/>
        </authorList>
    </citation>
    <scope>NUCLEOTIDE SEQUENCE [LARGE SCALE GENOMIC DNA]</scope>
    <source>
        <strain evidence="19">Duroc</strain>
    </source>
</reference>
<keyword evidence="9" id="KW-0325">Glycoprotein</keyword>
<keyword evidence="5" id="KW-0964">Secreted</keyword>
<dbReference type="AlphaFoldDB" id="A0A287BGE8"/>
<dbReference type="PANTHER" id="PTHR12274:SF3">
    <property type="entry name" value="PROGRANULIN"/>
    <property type="match status" value="1"/>
</dbReference>
<evidence type="ECO:0000256" key="16">
    <source>
        <dbReference type="ARBA" id="ARBA00081961"/>
    </source>
</evidence>
<keyword evidence="8 17" id="KW-1015">Disulfide bond</keyword>
<evidence type="ECO:0000256" key="11">
    <source>
        <dbReference type="ARBA" id="ARBA00056087"/>
    </source>
</evidence>
<dbReference type="SMART" id="SM00277">
    <property type="entry name" value="GRAN"/>
    <property type="match status" value="6"/>
</dbReference>
<keyword evidence="20" id="KW-1185">Reference proteome</keyword>
<reference evidence="19" key="4">
    <citation type="submission" date="2025-09" db="UniProtKB">
        <authorList>
            <consortium name="Ensembl"/>
        </authorList>
    </citation>
    <scope>IDENTIFICATION</scope>
</reference>
<feature type="disulfide bond" evidence="17">
    <location>
        <begin position="333"/>
        <end position="347"/>
    </location>
</feature>
<comment type="similarity">
    <text evidence="3">Belongs to the granulin family.</text>
</comment>
<feature type="disulfide bond" evidence="17">
    <location>
        <begin position="392"/>
        <end position="404"/>
    </location>
</feature>
<evidence type="ECO:0000256" key="12">
    <source>
        <dbReference type="ARBA" id="ARBA00058126"/>
    </source>
</evidence>